<organism evidence="1 2">
    <name type="scientific">Ancylostoma ceylanicum</name>
    <dbReference type="NCBI Taxonomy" id="53326"/>
    <lineage>
        <taxon>Eukaryota</taxon>
        <taxon>Metazoa</taxon>
        <taxon>Ecdysozoa</taxon>
        <taxon>Nematoda</taxon>
        <taxon>Chromadorea</taxon>
        <taxon>Rhabditida</taxon>
        <taxon>Rhabditina</taxon>
        <taxon>Rhabditomorpha</taxon>
        <taxon>Strongyloidea</taxon>
        <taxon>Ancylostomatidae</taxon>
        <taxon>Ancylostomatinae</taxon>
        <taxon>Ancylostoma</taxon>
    </lineage>
</organism>
<dbReference type="AlphaFoldDB" id="A0A016SLN5"/>
<comment type="caution">
    <text evidence="1">The sequence shown here is derived from an EMBL/GenBank/DDBJ whole genome shotgun (WGS) entry which is preliminary data.</text>
</comment>
<proteinExistence type="predicted"/>
<protein>
    <submittedName>
        <fullName evidence="1">Uncharacterized protein</fullName>
    </submittedName>
</protein>
<reference evidence="2" key="1">
    <citation type="journal article" date="2015" name="Nat. Genet.">
        <title>The genome and transcriptome of the zoonotic hookworm Ancylostoma ceylanicum identify infection-specific gene families.</title>
        <authorList>
            <person name="Schwarz E.M."/>
            <person name="Hu Y."/>
            <person name="Antoshechkin I."/>
            <person name="Miller M.M."/>
            <person name="Sternberg P.W."/>
            <person name="Aroian R.V."/>
        </authorList>
    </citation>
    <scope>NUCLEOTIDE SEQUENCE</scope>
    <source>
        <strain evidence="2">HY135</strain>
    </source>
</reference>
<dbReference type="Proteomes" id="UP000024635">
    <property type="component" value="Unassembled WGS sequence"/>
</dbReference>
<accession>A0A016SLN5</accession>
<evidence type="ECO:0000313" key="2">
    <source>
        <dbReference type="Proteomes" id="UP000024635"/>
    </source>
</evidence>
<evidence type="ECO:0000313" key="1">
    <source>
        <dbReference type="EMBL" id="EYB91588.1"/>
    </source>
</evidence>
<dbReference type="EMBL" id="JARK01001540">
    <property type="protein sequence ID" value="EYB91588.1"/>
    <property type="molecule type" value="Genomic_DNA"/>
</dbReference>
<gene>
    <name evidence="1" type="primary">Acey_s0204.g1885</name>
    <name evidence="1" type="ORF">Y032_0204g1885</name>
</gene>
<sequence>MSSSSLKILKFSEIFSTKISVGADFNPLSLVNLATHPFLGKPAHCKVQVKNIFVLIPGCHNAMQRLQSVIGSRTVLNDSSLMRNEACNSDDPGTRRFCSRRNSSLRLHG</sequence>
<name>A0A016SLN5_9BILA</name>
<keyword evidence="2" id="KW-1185">Reference proteome</keyword>